<dbReference type="Proteomes" id="UP001144280">
    <property type="component" value="Unassembled WGS sequence"/>
</dbReference>
<feature type="compositionally biased region" description="Polar residues" evidence="1">
    <location>
        <begin position="272"/>
        <end position="285"/>
    </location>
</feature>
<sequence length="285" mass="30734">MSINLYFDLAPVALLAEHALAAPSHAVDPDRLSDPAMPTLWLVKGAHGIWLASNGLPGIPIDVLVPDADTSRVFAHGWAPGDPALPGRLATLDLRTITVIGVFGQPIDDLPDLLRQDHTQLRITVHGAFSTLSVDADPQPDPITGEPTDPITNWLKAALGQTVTGRPWRADLDHPCPARCEIARLLDEAAAALSEATDSMRPIAHDLAERSRDTATDLTREGWTNITDIAALALAAHTAQARQEILRNHLAQLHTAWHHLPTGHGCQRTRDQNTTASLTPTRSPD</sequence>
<accession>A0ABQ5RAR6</accession>
<comment type="caution">
    <text evidence="2">The sequence shown here is derived from an EMBL/GenBank/DDBJ whole genome shotgun (WGS) entry which is preliminary data.</text>
</comment>
<name>A0ABQ5RAR6_9ACTN</name>
<organism evidence="2 3">
    <name type="scientific">Phytohabitans aurantiacus</name>
    <dbReference type="NCBI Taxonomy" id="3016789"/>
    <lineage>
        <taxon>Bacteria</taxon>
        <taxon>Bacillati</taxon>
        <taxon>Actinomycetota</taxon>
        <taxon>Actinomycetes</taxon>
        <taxon>Micromonosporales</taxon>
        <taxon>Micromonosporaceae</taxon>
    </lineage>
</organism>
<evidence type="ECO:0000313" key="3">
    <source>
        <dbReference type="Proteomes" id="UP001144280"/>
    </source>
</evidence>
<evidence type="ECO:0000256" key="1">
    <source>
        <dbReference type="SAM" id="MobiDB-lite"/>
    </source>
</evidence>
<protein>
    <submittedName>
        <fullName evidence="2">Uncharacterized protein</fullName>
    </submittedName>
</protein>
<reference evidence="2" key="1">
    <citation type="submission" date="2022-12" db="EMBL/GenBank/DDBJ databases">
        <title>New Phytohabitans aurantiacus sp. RD004123 nov., an actinomycete isolated from soil.</title>
        <authorList>
            <person name="Triningsih D.W."/>
            <person name="Harunari E."/>
            <person name="Igarashi Y."/>
        </authorList>
    </citation>
    <scope>NUCLEOTIDE SEQUENCE</scope>
    <source>
        <strain evidence="2">RD004123</strain>
    </source>
</reference>
<feature type="region of interest" description="Disordered" evidence="1">
    <location>
        <begin position="261"/>
        <end position="285"/>
    </location>
</feature>
<dbReference type="EMBL" id="BSDI01000096">
    <property type="protein sequence ID" value="GLI03701.1"/>
    <property type="molecule type" value="Genomic_DNA"/>
</dbReference>
<gene>
    <name evidence="2" type="ORF">Pa4123_89800</name>
</gene>
<evidence type="ECO:0000313" key="2">
    <source>
        <dbReference type="EMBL" id="GLI03701.1"/>
    </source>
</evidence>
<proteinExistence type="predicted"/>
<keyword evidence="3" id="KW-1185">Reference proteome</keyword>